<keyword evidence="3" id="KW-0862">Zinc</keyword>
<keyword evidence="2 5" id="KW-0863">Zinc-finger</keyword>
<protein>
    <recommendedName>
        <fullName evidence="7">THAP-type domain-containing protein</fullName>
    </recommendedName>
</protein>
<evidence type="ECO:0000256" key="3">
    <source>
        <dbReference type="ARBA" id="ARBA00022833"/>
    </source>
</evidence>
<feature type="compositionally biased region" description="Low complexity" evidence="6">
    <location>
        <begin position="108"/>
        <end position="119"/>
    </location>
</feature>
<evidence type="ECO:0000313" key="9">
    <source>
        <dbReference type="Proteomes" id="UP000230750"/>
    </source>
</evidence>
<dbReference type="PANTHER" id="PTHR31751:SF44">
    <property type="entry name" value="SI:CH211-211K8.4-RELATED"/>
    <property type="match status" value="1"/>
</dbReference>
<reference evidence="8 9" key="1">
    <citation type="journal article" date="2017" name="PLoS Biol.">
        <title>The sea cucumber genome provides insights into morphological evolution and visceral regeneration.</title>
        <authorList>
            <person name="Zhang X."/>
            <person name="Sun L."/>
            <person name="Yuan J."/>
            <person name="Sun Y."/>
            <person name="Gao Y."/>
            <person name="Zhang L."/>
            <person name="Li S."/>
            <person name="Dai H."/>
            <person name="Hamel J.F."/>
            <person name="Liu C."/>
            <person name="Yu Y."/>
            <person name="Liu S."/>
            <person name="Lin W."/>
            <person name="Guo K."/>
            <person name="Jin S."/>
            <person name="Xu P."/>
            <person name="Storey K.B."/>
            <person name="Huan P."/>
            <person name="Zhang T."/>
            <person name="Zhou Y."/>
            <person name="Zhang J."/>
            <person name="Lin C."/>
            <person name="Li X."/>
            <person name="Xing L."/>
            <person name="Huo D."/>
            <person name="Sun M."/>
            <person name="Wang L."/>
            <person name="Mercier A."/>
            <person name="Li F."/>
            <person name="Yang H."/>
            <person name="Xiang J."/>
        </authorList>
    </citation>
    <scope>NUCLEOTIDE SEQUENCE [LARGE SCALE GENOMIC DNA]</scope>
    <source>
        <strain evidence="8">Shaxun</strain>
        <tissue evidence="8">Muscle</tissue>
    </source>
</reference>
<dbReference type="GO" id="GO:0003677">
    <property type="term" value="F:DNA binding"/>
    <property type="evidence" value="ECO:0007669"/>
    <property type="project" value="UniProtKB-UniRule"/>
</dbReference>
<keyword evidence="1" id="KW-0479">Metal-binding</keyword>
<accession>A0A2G8JYP9</accession>
<feature type="compositionally biased region" description="Acidic residues" evidence="6">
    <location>
        <begin position="285"/>
        <end position="295"/>
    </location>
</feature>
<keyword evidence="9" id="KW-1185">Reference proteome</keyword>
<dbReference type="Proteomes" id="UP000230750">
    <property type="component" value="Unassembled WGS sequence"/>
</dbReference>
<feature type="compositionally biased region" description="Basic and acidic residues" evidence="6">
    <location>
        <begin position="296"/>
        <end position="309"/>
    </location>
</feature>
<sequence>MPRRCVVGGCNNVSGKGISTHKFPTDEKTKKLWVSFVNNTRSNFNGPTEHTVICSDHFDEDCFSISANLRQQFGFGGISGKGFRSILPGKYPTVKRKKTGMEPVGLPSTSTSTSSVGISSERRPSVRISSPTAVESTDVTVMPSAPPPKKKQRLASERRARKREVQEIEAEYDLAAIKRQADSSLNSTGQNSLPLDETPFEFEEVTNENRECQTDAVVFKEKLYRRSKAVQVKQKMKTEETQTIYSGTSTFREMVDVKVQCTLYKEAQTSSPLHEGVPELHIDFEEEEEEEQSEIEEYHPSDESRHSSEMRQQGASPVKILRVLQHISVQCITERTFFRHQQFFLQPVIVQVWEKCQKVITANLKAAAKPLYLGGDARADSPGHTAKFGSYTVMELKSNKIVDVQLVQKNEVANSNAMELEGLKRAVTWMKQEKLFSDCIVENIVTDRHRQVAKWIRENLTTLNVKHFYDVWHLAKSIKKKLTAIGKKKGCEGVNPWIRSIINHVYWCAASTPDGNPELMKHKFLSIGNHVQDIHADHPGELFTSCLHPTIPQDRPKQWLKAGTKACELLMIQLQKRTMLNDVSKMSPLEQTSNIEAFHALINQFAPKMNIYSYEGMTCRILLAAIHYNENSERAQAKNKAGQLMYSIDFPRAKSGDYTLRKRLVQPTYKYVDDLLCKVVEVVCSGDKTLRQQTSRLASPPPALTSTFIKPTHEEALQRQMTRFKRIEELQVFLNQPQNSGGPCFYYIL</sequence>
<feature type="region of interest" description="Disordered" evidence="6">
    <location>
        <begin position="94"/>
        <end position="163"/>
    </location>
</feature>
<dbReference type="GO" id="GO:0008270">
    <property type="term" value="F:zinc ion binding"/>
    <property type="evidence" value="ECO:0007669"/>
    <property type="project" value="UniProtKB-KW"/>
</dbReference>
<name>A0A2G8JYP9_STIJA</name>
<evidence type="ECO:0000256" key="4">
    <source>
        <dbReference type="ARBA" id="ARBA00023125"/>
    </source>
</evidence>
<dbReference type="InterPro" id="IPR006612">
    <property type="entry name" value="THAP_Znf"/>
</dbReference>
<evidence type="ECO:0000256" key="2">
    <source>
        <dbReference type="ARBA" id="ARBA00022771"/>
    </source>
</evidence>
<dbReference type="InterPro" id="IPR049012">
    <property type="entry name" value="Mutator_transp_dom"/>
</dbReference>
<dbReference type="STRING" id="307972.A0A2G8JYP9"/>
<dbReference type="Pfam" id="PF05485">
    <property type="entry name" value="THAP"/>
    <property type="match status" value="1"/>
</dbReference>
<evidence type="ECO:0000256" key="6">
    <source>
        <dbReference type="SAM" id="MobiDB-lite"/>
    </source>
</evidence>
<dbReference type="Gene3D" id="6.20.210.20">
    <property type="entry name" value="THAP domain"/>
    <property type="match status" value="1"/>
</dbReference>
<dbReference type="Pfam" id="PF20700">
    <property type="entry name" value="Mutator"/>
    <property type="match status" value="1"/>
</dbReference>
<proteinExistence type="predicted"/>
<dbReference type="AlphaFoldDB" id="A0A2G8JYP9"/>
<evidence type="ECO:0000313" key="8">
    <source>
        <dbReference type="EMBL" id="PIK40839.1"/>
    </source>
</evidence>
<feature type="compositionally biased region" description="Polar residues" evidence="6">
    <location>
        <begin position="127"/>
        <end position="139"/>
    </location>
</feature>
<dbReference type="OrthoDB" id="5814287at2759"/>
<dbReference type="SUPFAM" id="SSF57716">
    <property type="entry name" value="Glucocorticoid receptor-like (DNA-binding domain)"/>
    <property type="match status" value="1"/>
</dbReference>
<dbReference type="InterPro" id="IPR038441">
    <property type="entry name" value="THAP_Znf_sf"/>
</dbReference>
<evidence type="ECO:0000256" key="5">
    <source>
        <dbReference type="PROSITE-ProRule" id="PRU00309"/>
    </source>
</evidence>
<dbReference type="PROSITE" id="PS50950">
    <property type="entry name" value="ZF_THAP"/>
    <property type="match status" value="1"/>
</dbReference>
<evidence type="ECO:0000259" key="7">
    <source>
        <dbReference type="PROSITE" id="PS50950"/>
    </source>
</evidence>
<gene>
    <name evidence="8" type="ORF">BSL78_22312</name>
</gene>
<feature type="compositionally biased region" description="Basic and acidic residues" evidence="6">
    <location>
        <begin position="154"/>
        <end position="163"/>
    </location>
</feature>
<dbReference type="EMBL" id="MRZV01001079">
    <property type="protein sequence ID" value="PIK40839.1"/>
    <property type="molecule type" value="Genomic_DNA"/>
</dbReference>
<dbReference type="PANTHER" id="PTHR31751">
    <property type="entry name" value="SI:CH211-108C17.2-RELATED-RELATED"/>
    <property type="match status" value="1"/>
</dbReference>
<organism evidence="8 9">
    <name type="scientific">Stichopus japonicus</name>
    <name type="common">Sea cucumber</name>
    <dbReference type="NCBI Taxonomy" id="307972"/>
    <lineage>
        <taxon>Eukaryota</taxon>
        <taxon>Metazoa</taxon>
        <taxon>Echinodermata</taxon>
        <taxon>Eleutherozoa</taxon>
        <taxon>Echinozoa</taxon>
        <taxon>Holothuroidea</taxon>
        <taxon>Aspidochirotacea</taxon>
        <taxon>Aspidochirotida</taxon>
        <taxon>Stichopodidae</taxon>
        <taxon>Apostichopus</taxon>
    </lineage>
</organism>
<feature type="domain" description="THAP-type" evidence="7">
    <location>
        <begin position="1"/>
        <end position="95"/>
    </location>
</feature>
<keyword evidence="4 5" id="KW-0238">DNA-binding</keyword>
<comment type="caution">
    <text evidence="8">The sequence shown here is derived from an EMBL/GenBank/DDBJ whole genome shotgun (WGS) entry which is preliminary data.</text>
</comment>
<feature type="region of interest" description="Disordered" evidence="6">
    <location>
        <begin position="285"/>
        <end position="312"/>
    </location>
</feature>
<evidence type="ECO:0000256" key="1">
    <source>
        <dbReference type="ARBA" id="ARBA00022723"/>
    </source>
</evidence>
<dbReference type="SMART" id="SM00980">
    <property type="entry name" value="THAP"/>
    <property type="match status" value="1"/>
</dbReference>